<protein>
    <submittedName>
        <fullName evidence="2">Uncharacterized protein</fullName>
    </submittedName>
</protein>
<feature type="compositionally biased region" description="Basic and acidic residues" evidence="1">
    <location>
        <begin position="41"/>
        <end position="51"/>
    </location>
</feature>
<dbReference type="EMBL" id="KZ857413">
    <property type="protein sequence ID" value="RDX48116.1"/>
    <property type="molecule type" value="Genomic_DNA"/>
</dbReference>
<feature type="region of interest" description="Disordered" evidence="1">
    <location>
        <begin position="1"/>
        <end position="89"/>
    </location>
</feature>
<sequence>MSGPSTTTGTTTNWDVSAFPPARSHAQVPTLPKRRGQSHPGSDHTDKRARQSSDTPFPRRSTSRDSSGHERMVSRGDAQRTVRRKKSSLDLRDIFLNGGLIPAGPSATA</sequence>
<name>A0A371D6F2_9APHY</name>
<keyword evidence="3" id="KW-1185">Reference proteome</keyword>
<gene>
    <name evidence="2" type="ORF">OH76DRAFT_1405030</name>
</gene>
<dbReference type="OrthoDB" id="2750058at2759"/>
<evidence type="ECO:0000256" key="1">
    <source>
        <dbReference type="SAM" id="MobiDB-lite"/>
    </source>
</evidence>
<feature type="compositionally biased region" description="Basic and acidic residues" evidence="1">
    <location>
        <begin position="62"/>
        <end position="80"/>
    </location>
</feature>
<evidence type="ECO:0000313" key="2">
    <source>
        <dbReference type="EMBL" id="RDX48116.1"/>
    </source>
</evidence>
<organism evidence="2 3">
    <name type="scientific">Lentinus brumalis</name>
    <dbReference type="NCBI Taxonomy" id="2498619"/>
    <lineage>
        <taxon>Eukaryota</taxon>
        <taxon>Fungi</taxon>
        <taxon>Dikarya</taxon>
        <taxon>Basidiomycota</taxon>
        <taxon>Agaricomycotina</taxon>
        <taxon>Agaricomycetes</taxon>
        <taxon>Polyporales</taxon>
        <taxon>Polyporaceae</taxon>
        <taxon>Lentinus</taxon>
    </lineage>
</organism>
<evidence type="ECO:0000313" key="3">
    <source>
        <dbReference type="Proteomes" id="UP000256964"/>
    </source>
</evidence>
<proteinExistence type="predicted"/>
<feature type="compositionally biased region" description="Low complexity" evidence="1">
    <location>
        <begin position="1"/>
        <end position="12"/>
    </location>
</feature>
<dbReference type="AlphaFoldDB" id="A0A371D6F2"/>
<dbReference type="Proteomes" id="UP000256964">
    <property type="component" value="Unassembled WGS sequence"/>
</dbReference>
<reference evidence="2 3" key="1">
    <citation type="journal article" date="2018" name="Biotechnol. Biofuels">
        <title>Integrative visual omics of the white-rot fungus Polyporus brumalis exposes the biotechnological potential of its oxidative enzymes for delignifying raw plant biomass.</title>
        <authorList>
            <person name="Miyauchi S."/>
            <person name="Rancon A."/>
            <person name="Drula E."/>
            <person name="Hage H."/>
            <person name="Chaduli D."/>
            <person name="Favel A."/>
            <person name="Grisel S."/>
            <person name="Henrissat B."/>
            <person name="Herpoel-Gimbert I."/>
            <person name="Ruiz-Duenas F.J."/>
            <person name="Chevret D."/>
            <person name="Hainaut M."/>
            <person name="Lin J."/>
            <person name="Wang M."/>
            <person name="Pangilinan J."/>
            <person name="Lipzen A."/>
            <person name="Lesage-Meessen L."/>
            <person name="Navarro D."/>
            <person name="Riley R."/>
            <person name="Grigoriev I.V."/>
            <person name="Zhou S."/>
            <person name="Raouche S."/>
            <person name="Rosso M.N."/>
        </authorList>
    </citation>
    <scope>NUCLEOTIDE SEQUENCE [LARGE SCALE GENOMIC DNA]</scope>
    <source>
        <strain evidence="2 3">BRFM 1820</strain>
    </source>
</reference>
<accession>A0A371D6F2</accession>